<dbReference type="SUPFAM" id="SSF81273">
    <property type="entry name" value="H-NS histone-like proteins"/>
    <property type="match status" value="1"/>
</dbReference>
<dbReference type="SMART" id="SM00528">
    <property type="entry name" value="HNS"/>
    <property type="match status" value="1"/>
</dbReference>
<dbReference type="Pfam" id="PF00816">
    <property type="entry name" value="Histone_HNS"/>
    <property type="match status" value="1"/>
</dbReference>
<proteinExistence type="predicted"/>
<dbReference type="STRING" id="28092.WM40_15560"/>
<dbReference type="PATRIC" id="fig|28092.6.peg.3673"/>
<dbReference type="RefSeq" id="WP_024905048.1">
    <property type="nucleotide sequence ID" value="NZ_CADFGU010000012.1"/>
</dbReference>
<dbReference type="AlphaFoldDB" id="A0A0F5JYG3"/>
<dbReference type="GO" id="GO:0003677">
    <property type="term" value="F:DNA binding"/>
    <property type="evidence" value="ECO:0007669"/>
    <property type="project" value="InterPro"/>
</dbReference>
<evidence type="ECO:0000259" key="2">
    <source>
        <dbReference type="SMART" id="SM00528"/>
    </source>
</evidence>
<evidence type="ECO:0000313" key="3">
    <source>
        <dbReference type="EMBL" id="KKB62715.1"/>
    </source>
</evidence>
<name>A0A0F5JYG3_9BURK</name>
<evidence type="ECO:0000256" key="1">
    <source>
        <dbReference type="SAM" id="MobiDB-lite"/>
    </source>
</evidence>
<feature type="domain" description="DNA-binding protein H-NS-like C-terminal" evidence="2">
    <location>
        <begin position="64"/>
        <end position="103"/>
    </location>
</feature>
<dbReference type="OrthoDB" id="5297879at2"/>
<sequence length="103" mass="11464">MKADKKLDLAALLEQRAALDKEIETQRTVARHDAVTECRKLIALYDLKANEVGLGPKVGRPARSANRQPVAPRYRDPESGTTWSGRGKPPKWIVGKDREAFAI</sequence>
<dbReference type="Gene3D" id="4.10.430.30">
    <property type="match status" value="1"/>
</dbReference>
<dbReference type="EMBL" id="LAQU01000016">
    <property type="protein sequence ID" value="KKB62715.1"/>
    <property type="molecule type" value="Genomic_DNA"/>
</dbReference>
<evidence type="ECO:0000313" key="4">
    <source>
        <dbReference type="Proteomes" id="UP000033618"/>
    </source>
</evidence>
<gene>
    <name evidence="3" type="ORF">WM40_15560</name>
</gene>
<feature type="region of interest" description="Disordered" evidence="1">
    <location>
        <begin position="55"/>
        <end position="91"/>
    </location>
</feature>
<protein>
    <recommendedName>
        <fullName evidence="2">DNA-binding protein H-NS-like C-terminal domain-containing protein</fullName>
    </recommendedName>
</protein>
<dbReference type="InterPro" id="IPR027444">
    <property type="entry name" value="H-NS_C_dom"/>
</dbReference>
<comment type="caution">
    <text evidence="3">The sequence shown here is derived from an EMBL/GenBank/DDBJ whole genome shotgun (WGS) entry which is preliminary data.</text>
</comment>
<organism evidence="3 4">
    <name type="scientific">Robbsia andropogonis</name>
    <dbReference type="NCBI Taxonomy" id="28092"/>
    <lineage>
        <taxon>Bacteria</taxon>
        <taxon>Pseudomonadati</taxon>
        <taxon>Pseudomonadota</taxon>
        <taxon>Betaproteobacteria</taxon>
        <taxon>Burkholderiales</taxon>
        <taxon>Burkholderiaceae</taxon>
        <taxon>Robbsia</taxon>
    </lineage>
</organism>
<accession>A0A0F5JYG3</accession>
<dbReference type="Proteomes" id="UP000033618">
    <property type="component" value="Unassembled WGS sequence"/>
</dbReference>
<keyword evidence="4" id="KW-1185">Reference proteome</keyword>
<reference evidence="3 4" key="1">
    <citation type="submission" date="2015-03" db="EMBL/GenBank/DDBJ databases">
        <title>Draft Genome Sequence of Burkholderia andropogonis type strain ICMP2807, isolated from Sorghum bicolor.</title>
        <authorList>
            <person name="Lopes-Santos L."/>
            <person name="Castro D.B."/>
            <person name="Ottoboni L.M."/>
            <person name="Park D."/>
            <person name="Weirc B.S."/>
            <person name="Destefano S.A."/>
        </authorList>
    </citation>
    <scope>NUCLEOTIDE SEQUENCE [LARGE SCALE GENOMIC DNA]</scope>
    <source>
        <strain evidence="3 4">ICMP2807</strain>
    </source>
</reference>